<dbReference type="InParanoid" id="A0A0D2A7H2"/>
<dbReference type="Proteomes" id="UP000053259">
    <property type="component" value="Unassembled WGS sequence"/>
</dbReference>
<dbReference type="Pfam" id="PF26013">
    <property type="entry name" value="DUF8004"/>
    <property type="match status" value="1"/>
</dbReference>
<dbReference type="GeneID" id="27314114"/>
<feature type="compositionally biased region" description="Polar residues" evidence="1">
    <location>
        <begin position="808"/>
        <end position="823"/>
    </location>
</feature>
<proteinExistence type="predicted"/>
<gene>
    <name evidence="3" type="ORF">PV09_06141</name>
</gene>
<dbReference type="HOGENOM" id="CLU_010761_0_0_1"/>
<dbReference type="VEuPathDB" id="FungiDB:PV09_06141"/>
<evidence type="ECO:0000313" key="4">
    <source>
        <dbReference type="Proteomes" id="UP000053259"/>
    </source>
</evidence>
<dbReference type="STRING" id="253628.A0A0D2A7H2"/>
<feature type="region of interest" description="Disordered" evidence="1">
    <location>
        <begin position="863"/>
        <end position="944"/>
    </location>
</feature>
<feature type="compositionally biased region" description="Polar residues" evidence="1">
    <location>
        <begin position="829"/>
        <end position="841"/>
    </location>
</feature>
<keyword evidence="4" id="KW-1185">Reference proteome</keyword>
<name>A0A0D2A7H2_9PEZI</name>
<evidence type="ECO:0000256" key="1">
    <source>
        <dbReference type="SAM" id="MobiDB-lite"/>
    </source>
</evidence>
<feature type="region of interest" description="Disordered" evidence="1">
    <location>
        <begin position="641"/>
        <end position="694"/>
    </location>
</feature>
<feature type="compositionally biased region" description="Low complexity" evidence="1">
    <location>
        <begin position="65"/>
        <end position="83"/>
    </location>
</feature>
<feature type="region of interest" description="Disordered" evidence="1">
    <location>
        <begin position="829"/>
        <end position="848"/>
    </location>
</feature>
<feature type="compositionally biased region" description="Low complexity" evidence="1">
    <location>
        <begin position="883"/>
        <end position="900"/>
    </location>
</feature>
<sequence length="1036" mass="115227">MELRKLTRRRSLNTAAEDRPSMTPLASAAAAERKTKRYTWAFNPPKNQNNAEPEDSGLHLSTCEARPVAPARSSSSASLRAGPLTLSDFNPDSTIRPRSAGSALGSRVGATKSLSQRSGTLAPIMEKRHVEISSILQPRDSTPKVKRWDAKTKITSVWDGLRRDSELFSARGNCSIHFYEKGQSRRGPSLKIPLERIYASRFASLFVLVHTEFGRGDLQYHHMHRQCDLYIPAPDDSRRGDAFTWHITTRNFFAFIIGRPLVGVSLSQSMIDLRERLNIFRPNDARNQHDMMAYLQNLGYLNFAHCPDYALAMLNFAEHYRIRDLWVDAFVHCVGMHDMLRTTEEFQFVSYGAKLLINKAAQEMRLHIGRVTCAVGNFLEEEFSPSKFGVSSGARAHLDRFRSFLYEYYVEKFGYWPPPEHAQFCKSLYKSMYFDFRALYDYLVDLESTNSLALQKPASGGICVWQHVKAFDERHGYTPLPHPHPLLPQESALHQKSSSAQASFMRTFSLSSKSDAVADLAWARDSLAAATNQIDVSHKAAPIVAAYQRFERDHSRKQDEKVSIADARKLRWLLIYGVLQMLISVIRAPKEVRITETSYPLCCLVAEYPPWQTAAKLSTDRKHSVTVPLKLDQSRIDTNSELLLQRDTGANDNTSTTSASPRKAQSVQPDDQVSATVSKTDVSPKSSRRSSIFRQTSIRSVKNLSTSISSIKSYRATSKRRGAGQASAQELPPVSPTRGSNTVVGKPSPNFCEIMVRGYGNGLNEHVGSEFLRALPMELTEESLPEIVVRPQSSPTRAELPRHRESQALANPNSGGIDSTTQDVVADPSSVNAVKLSSSASERSRTPLMDRYNQVLPGLEEQNDSFSTQSSSSGVPPPQAWESSRSNSPQSSVSSQTSPNAVHGDSKDTSTPDGLSPVSLTTSESSFSTQTLPQVFPSFGSNALTSRKSMDLPMVVEIEEMSVYQPTGIPPVGGPKIADEGDDDEEEFPDRDASKRWSVAYKTRAPIVSVPVSLKSTLRRTRTIASQTTKRRSVRF</sequence>
<accession>A0A0D2A7H2</accession>
<protein>
    <recommendedName>
        <fullName evidence="2">DUF8004 domain-containing protein</fullName>
    </recommendedName>
</protein>
<feature type="compositionally biased region" description="Polar residues" evidence="1">
    <location>
        <begin position="911"/>
        <end position="944"/>
    </location>
</feature>
<dbReference type="AlphaFoldDB" id="A0A0D2A7H2"/>
<feature type="compositionally biased region" description="Basic residues" evidence="1">
    <location>
        <begin position="1"/>
        <end position="11"/>
    </location>
</feature>
<dbReference type="OrthoDB" id="4114825at2759"/>
<dbReference type="InterPro" id="IPR058317">
    <property type="entry name" value="DUF8004"/>
</dbReference>
<dbReference type="PANTHER" id="PTHR39601">
    <property type="entry name" value="CHORIOGENIN HMINOR"/>
    <property type="match status" value="1"/>
</dbReference>
<feature type="region of interest" description="Disordered" evidence="1">
    <location>
        <begin position="788"/>
        <end position="823"/>
    </location>
</feature>
<dbReference type="PANTHER" id="PTHR39601:SF1">
    <property type="entry name" value="CHORIOGENIN HMINOR"/>
    <property type="match status" value="1"/>
</dbReference>
<dbReference type="RefSeq" id="XP_016212572.1">
    <property type="nucleotide sequence ID" value="XM_016359736.1"/>
</dbReference>
<evidence type="ECO:0000259" key="2">
    <source>
        <dbReference type="Pfam" id="PF26013"/>
    </source>
</evidence>
<feature type="region of interest" description="Disordered" evidence="1">
    <location>
        <begin position="715"/>
        <end position="745"/>
    </location>
</feature>
<reference evidence="3 4" key="1">
    <citation type="submission" date="2015-01" db="EMBL/GenBank/DDBJ databases">
        <title>The Genome Sequence of Ochroconis gallopava CBS43764.</title>
        <authorList>
            <consortium name="The Broad Institute Genomics Platform"/>
            <person name="Cuomo C."/>
            <person name="de Hoog S."/>
            <person name="Gorbushina A."/>
            <person name="Stielow B."/>
            <person name="Teixiera M."/>
            <person name="Abouelleil A."/>
            <person name="Chapman S.B."/>
            <person name="Priest M."/>
            <person name="Young S.K."/>
            <person name="Wortman J."/>
            <person name="Nusbaum C."/>
            <person name="Birren B."/>
        </authorList>
    </citation>
    <scope>NUCLEOTIDE SEQUENCE [LARGE SCALE GENOMIC DNA]</scope>
    <source>
        <strain evidence="3 4">CBS 43764</strain>
    </source>
</reference>
<feature type="compositionally biased region" description="Acidic residues" evidence="1">
    <location>
        <begin position="980"/>
        <end position="989"/>
    </location>
</feature>
<dbReference type="EMBL" id="KN847548">
    <property type="protein sequence ID" value="KIW02703.1"/>
    <property type="molecule type" value="Genomic_DNA"/>
</dbReference>
<evidence type="ECO:0000313" key="3">
    <source>
        <dbReference type="EMBL" id="KIW02703.1"/>
    </source>
</evidence>
<feature type="region of interest" description="Disordered" evidence="1">
    <location>
        <begin position="966"/>
        <end position="993"/>
    </location>
</feature>
<feature type="domain" description="DUF8004" evidence="2">
    <location>
        <begin position="289"/>
        <end position="379"/>
    </location>
</feature>
<organism evidence="3 4">
    <name type="scientific">Verruconis gallopava</name>
    <dbReference type="NCBI Taxonomy" id="253628"/>
    <lineage>
        <taxon>Eukaryota</taxon>
        <taxon>Fungi</taxon>
        <taxon>Dikarya</taxon>
        <taxon>Ascomycota</taxon>
        <taxon>Pezizomycotina</taxon>
        <taxon>Dothideomycetes</taxon>
        <taxon>Pleosporomycetidae</taxon>
        <taxon>Venturiales</taxon>
        <taxon>Sympoventuriaceae</taxon>
        <taxon>Verruconis</taxon>
    </lineage>
</organism>
<feature type="region of interest" description="Disordered" evidence="1">
    <location>
        <begin position="1"/>
        <end position="117"/>
    </location>
</feature>